<dbReference type="Proteomes" id="UP000026915">
    <property type="component" value="Chromosome 5"/>
</dbReference>
<dbReference type="GO" id="GO:0015074">
    <property type="term" value="P:DNA integration"/>
    <property type="evidence" value="ECO:0007669"/>
    <property type="project" value="InterPro"/>
</dbReference>
<dbReference type="PANTHER" id="PTHR11439">
    <property type="entry name" value="GAG-POL-RELATED RETROTRANSPOSON"/>
    <property type="match status" value="1"/>
</dbReference>
<dbReference type="InterPro" id="IPR036397">
    <property type="entry name" value="RNaseH_sf"/>
</dbReference>
<dbReference type="SUPFAM" id="SSF53098">
    <property type="entry name" value="Ribonuclease H-like"/>
    <property type="match status" value="1"/>
</dbReference>
<dbReference type="Gramene" id="EOY08968">
    <property type="protein sequence ID" value="EOY08968"/>
    <property type="gene ID" value="TCM_024268"/>
</dbReference>
<name>A0A061EWC9_THECC</name>
<dbReference type="InterPro" id="IPR013103">
    <property type="entry name" value="RVT_2"/>
</dbReference>
<gene>
    <name evidence="2" type="ORF">TCM_024268</name>
</gene>
<keyword evidence="3" id="KW-1185">Reference proteome</keyword>
<dbReference type="GO" id="GO:0003676">
    <property type="term" value="F:nucleic acid binding"/>
    <property type="evidence" value="ECO:0007669"/>
    <property type="project" value="InterPro"/>
</dbReference>
<dbReference type="Gene3D" id="3.30.420.10">
    <property type="entry name" value="Ribonuclease H-like superfamily/Ribonuclease H"/>
    <property type="match status" value="1"/>
</dbReference>
<dbReference type="PANTHER" id="PTHR11439:SF467">
    <property type="entry name" value="INTEGRASE CATALYTIC DOMAIN-CONTAINING PROTEIN"/>
    <property type="match status" value="1"/>
</dbReference>
<dbReference type="EMBL" id="CM001883">
    <property type="protein sequence ID" value="EOY08968.1"/>
    <property type="molecule type" value="Genomic_DNA"/>
</dbReference>
<dbReference type="InterPro" id="IPR043502">
    <property type="entry name" value="DNA/RNA_pol_sf"/>
</dbReference>
<dbReference type="Pfam" id="PF13976">
    <property type="entry name" value="gag_pre-integrs"/>
    <property type="match status" value="1"/>
</dbReference>
<organism evidence="2 3">
    <name type="scientific">Theobroma cacao</name>
    <name type="common">Cacao</name>
    <name type="synonym">Cocoa</name>
    <dbReference type="NCBI Taxonomy" id="3641"/>
    <lineage>
        <taxon>Eukaryota</taxon>
        <taxon>Viridiplantae</taxon>
        <taxon>Streptophyta</taxon>
        <taxon>Embryophyta</taxon>
        <taxon>Tracheophyta</taxon>
        <taxon>Spermatophyta</taxon>
        <taxon>Magnoliopsida</taxon>
        <taxon>eudicotyledons</taxon>
        <taxon>Gunneridae</taxon>
        <taxon>Pentapetalae</taxon>
        <taxon>rosids</taxon>
        <taxon>malvids</taxon>
        <taxon>Malvales</taxon>
        <taxon>Malvaceae</taxon>
        <taxon>Byttnerioideae</taxon>
        <taxon>Theobroma</taxon>
    </lineage>
</organism>
<dbReference type="eggNOG" id="KOG0017">
    <property type="taxonomic scope" value="Eukaryota"/>
</dbReference>
<dbReference type="STRING" id="3641.A0A061EWC9"/>
<accession>A0A061EWC9</accession>
<dbReference type="InterPro" id="IPR001584">
    <property type="entry name" value="Integrase_cat-core"/>
</dbReference>
<dbReference type="PROSITE" id="PS50994">
    <property type="entry name" value="INTEGRASE"/>
    <property type="match status" value="1"/>
</dbReference>
<proteinExistence type="predicted"/>
<dbReference type="HOGENOM" id="CLU_020049_0_0_1"/>
<feature type="domain" description="Integrase catalytic" evidence="1">
    <location>
        <begin position="110"/>
        <end position="235"/>
    </location>
</feature>
<dbReference type="InterPro" id="IPR025724">
    <property type="entry name" value="GAG-pre-integrase_dom"/>
</dbReference>
<dbReference type="AlphaFoldDB" id="A0A061EWC9"/>
<dbReference type="SUPFAM" id="SSF56672">
    <property type="entry name" value="DNA/RNA polymerases"/>
    <property type="match status" value="1"/>
</dbReference>
<dbReference type="CDD" id="cd09272">
    <property type="entry name" value="RNase_HI_RT_Ty1"/>
    <property type="match status" value="1"/>
</dbReference>
<evidence type="ECO:0000313" key="2">
    <source>
        <dbReference type="EMBL" id="EOY08968.1"/>
    </source>
</evidence>
<sequence>MLIVVVESQEELCAITVISRAIQSVFVGNSKISLIKDLATKQIIGKGCESGGLYYLDTQVPRSIACSSVLTPFEVHCRLGHPSLSSLKKLCPQFQNVFSLDCESCPFAKHHRLPSVSRVNKRVVSTFELVHSDVWGPCPIVSKSSFKYFATFVDDYSRVTWRYLMKNHSKLFFIFCAFCAEIKTQFNVFVHKLRIDNAKEYFFDKFQSYMIQNGILHQSSYIDTPSQNRVAERKINISLSYDSQGEEDDLLVYTITHSVNTTDILATDPAPAQPPIVHVYSKRPEAQTTCPLPVPSPSDLVSNDHEPSLHLPIALRKGKCQCTYPISSFVSYDHLSFSSGSFVASLDSISIPKTVHEALSHPGWRAAMVEEMVALDGNCTWDSVDLPAGKKAIGCKWVLAVKVDPNGSVASLVAKGYAQTYSIDYFVTFSPVAKLTFVRLFISMVATYDWPLHQLDIKNAFLHGDLQDEVYMEQPLGLVAQGEYGKVCHLQKCLYGLKQSPRAWFGKFSEVVQEFGMKKSKCDHSVFYKQSEAGIILLVVYVDDIVITGSDTADGELFEDSEKYRGLVGKLNYLTVTRPDIAYSVSVVNQFMSDPTINHWTDLKQILCYLKGAPGCGLFYGNHGHTNIECFSNADWASSKSDRRSTTRYCVFIGGNLVLWKSKKQNVVSRSSAKSEYKAMAQTVCEAVFMYQLLSEVGLKSFLPAKLLCDNQAALHIASNPVFHERNKHIEIDCHFVREKIQHKFISTRYVKTEDQLGDIFTNALNGPQVDYIRSKLGMINIYAPA</sequence>
<reference evidence="2 3" key="1">
    <citation type="journal article" date="2013" name="Genome Biol.">
        <title>The genome sequence of the most widely cultivated cacao type and its use to identify candidate genes regulating pod color.</title>
        <authorList>
            <person name="Motamayor J.C."/>
            <person name="Mockaitis K."/>
            <person name="Schmutz J."/>
            <person name="Haiminen N."/>
            <person name="Iii D.L."/>
            <person name="Cornejo O."/>
            <person name="Findley S.D."/>
            <person name="Zheng P."/>
            <person name="Utro F."/>
            <person name="Royaert S."/>
            <person name="Saski C."/>
            <person name="Jenkins J."/>
            <person name="Podicheti R."/>
            <person name="Zhao M."/>
            <person name="Scheffler B.E."/>
            <person name="Stack J.C."/>
            <person name="Feltus F.A."/>
            <person name="Mustiga G.M."/>
            <person name="Amores F."/>
            <person name="Phillips W."/>
            <person name="Marelli J.P."/>
            <person name="May G.D."/>
            <person name="Shapiro H."/>
            <person name="Ma J."/>
            <person name="Bustamante C.D."/>
            <person name="Schnell R.J."/>
            <person name="Main D."/>
            <person name="Gilbert D."/>
            <person name="Parida L."/>
            <person name="Kuhn D.N."/>
        </authorList>
    </citation>
    <scope>NUCLEOTIDE SEQUENCE [LARGE SCALE GENOMIC DNA]</scope>
    <source>
        <strain evidence="3">cv. Matina 1-6</strain>
    </source>
</reference>
<protein>
    <recommendedName>
        <fullName evidence="1">Integrase catalytic domain-containing protein</fullName>
    </recommendedName>
</protein>
<evidence type="ECO:0000259" key="1">
    <source>
        <dbReference type="PROSITE" id="PS50994"/>
    </source>
</evidence>
<dbReference type="InParanoid" id="A0A061EWC9"/>
<dbReference type="Pfam" id="PF07727">
    <property type="entry name" value="RVT_2"/>
    <property type="match status" value="1"/>
</dbReference>
<dbReference type="Pfam" id="PF00665">
    <property type="entry name" value="rve"/>
    <property type="match status" value="1"/>
</dbReference>
<dbReference type="InterPro" id="IPR012337">
    <property type="entry name" value="RNaseH-like_sf"/>
</dbReference>
<evidence type="ECO:0000313" key="3">
    <source>
        <dbReference type="Proteomes" id="UP000026915"/>
    </source>
</evidence>